<dbReference type="Pfam" id="PF01431">
    <property type="entry name" value="Peptidase_M13"/>
    <property type="match status" value="1"/>
</dbReference>
<keyword evidence="7" id="KW-0862">Zinc</keyword>
<protein>
    <recommendedName>
        <fullName evidence="12">Peptidase family M13</fullName>
    </recommendedName>
</protein>
<dbReference type="eggNOG" id="KOG3624">
    <property type="taxonomic scope" value="Eukaryota"/>
</dbReference>
<keyword evidence="4" id="KW-0645">Protease</keyword>
<evidence type="ECO:0000259" key="9">
    <source>
        <dbReference type="Pfam" id="PF01431"/>
    </source>
</evidence>
<comment type="similarity">
    <text evidence="3">Belongs to the peptidase M13 family.</text>
</comment>
<evidence type="ECO:0000256" key="6">
    <source>
        <dbReference type="ARBA" id="ARBA00022801"/>
    </source>
</evidence>
<dbReference type="AlphaFoldDB" id="A0A1I8MG85"/>
<keyword evidence="8" id="KW-0482">Metalloprotease</keyword>
<dbReference type="PRINTS" id="PR00786">
    <property type="entry name" value="NEPRILYSIN"/>
</dbReference>
<keyword evidence="5" id="KW-0479">Metal-binding</keyword>
<dbReference type="SUPFAM" id="SSF55486">
    <property type="entry name" value="Metalloproteases ('zincins'), catalytic domain"/>
    <property type="match status" value="1"/>
</dbReference>
<dbReference type="PANTHER" id="PTHR11733">
    <property type="entry name" value="ZINC METALLOPROTEASE FAMILY M13 NEPRILYSIN-RELATED"/>
    <property type="match status" value="1"/>
</dbReference>
<reference evidence="11" key="1">
    <citation type="submission" date="2020-05" db="UniProtKB">
        <authorList>
            <consortium name="EnsemblMetazoa"/>
        </authorList>
    </citation>
    <scope>IDENTIFICATION</scope>
    <source>
        <strain evidence="11">Aabys</strain>
    </source>
</reference>
<dbReference type="InterPro" id="IPR008753">
    <property type="entry name" value="Peptidase_M13_N"/>
</dbReference>
<dbReference type="Gene3D" id="3.40.390.10">
    <property type="entry name" value="Collagenase (Catalytic Domain)"/>
    <property type="match status" value="1"/>
</dbReference>
<dbReference type="GO" id="GO:0005886">
    <property type="term" value="C:plasma membrane"/>
    <property type="evidence" value="ECO:0007669"/>
    <property type="project" value="UniProtKB-SubCell"/>
</dbReference>
<proteinExistence type="inferred from homology"/>
<dbReference type="RefSeq" id="XP_005179988.2">
    <property type="nucleotide sequence ID" value="XM_005179931.4"/>
</dbReference>
<sequence>MSSTLRQILEYITISLVFLEIHAVPTTLPPLKEHPLHCNASHWPGVKRQMEDYMDLLEKPCEDFWDYACGNWRVPHQLRFMKPTDTLTAIKAQNKNLLMQYFDETEKRQADPRHDTVEQSVVKFYKSCLDKRILRSRTQDELAIRLYTDVLGNFSSSWPVLHSNFSSSRVANNFNWEYVAGQMRRYGSQTLIRTLVQPNWQSSQQLIVYLMPPSFELLKARQSDSSYDEESVFFYERYIKMLMMDLGVRVRKSNLIAREVVQFEQSLLALVNNKDVMILKEPQSLASLARELPQVDLMKYFKTLLQDFQLPPNFASKMLIVADKNYLRSLVPLLDKTKIETIAKYFMVQFLVNFEVNLHDDEGYFKQKEECLRQVNDFMPSELSRIFLRLQHGNDEEEFLTETQRHLEEIFSKLKVQFEKMINSTVVFERDVYSKNLSIEKIRNMRLLLPKLEGNSSIGSKSLEITENYDLNLIALKKFKNQQQLQQLIPHMVSDVMEIKMDPELSLSSLYFDQSYGPLDVNAYYRLKKNAIELPIGILTAPLYDRCLKPAKIYGGFVYILAHELLHGFDYDGMNYGKYGNTNNGWGPKAIIKFGVQSNCYLADRYADGHSTINENIADSEGLRLALETLLDYEMDQSFDQNDLKLFFLSFAQTWCGTGGGGSGATGGEGSFRIHASHQERVNNVLGNFMEFADVYKCEEMAPLNPESKCRIW</sequence>
<accession>A0A1I8MG85</accession>
<evidence type="ECO:0000256" key="7">
    <source>
        <dbReference type="ARBA" id="ARBA00022833"/>
    </source>
</evidence>
<evidence type="ECO:0000256" key="4">
    <source>
        <dbReference type="ARBA" id="ARBA00022670"/>
    </source>
</evidence>
<dbReference type="VEuPathDB" id="VectorBase:MDOMA2_012776"/>
<dbReference type="InterPro" id="IPR000718">
    <property type="entry name" value="Peptidase_M13"/>
</dbReference>
<feature type="domain" description="Peptidase M13 N-terminal" evidence="10">
    <location>
        <begin position="60"/>
        <end position="446"/>
    </location>
</feature>
<evidence type="ECO:0000256" key="2">
    <source>
        <dbReference type="ARBA" id="ARBA00004401"/>
    </source>
</evidence>
<gene>
    <name evidence="11" type="primary">101892724</name>
</gene>
<dbReference type="GO" id="GO:0004222">
    <property type="term" value="F:metalloendopeptidase activity"/>
    <property type="evidence" value="ECO:0007669"/>
    <property type="project" value="InterPro"/>
</dbReference>
<dbReference type="PROSITE" id="PS51885">
    <property type="entry name" value="NEPRILYSIN"/>
    <property type="match status" value="1"/>
</dbReference>
<feature type="domain" description="Peptidase M13 C-terminal" evidence="9">
    <location>
        <begin position="522"/>
        <end position="712"/>
    </location>
</feature>
<dbReference type="InterPro" id="IPR024079">
    <property type="entry name" value="MetalloPept_cat_dom_sf"/>
</dbReference>
<dbReference type="VEuPathDB" id="VectorBase:MDOA004567"/>
<comment type="cofactor">
    <cofactor evidence="1">
        <name>Zn(2+)</name>
        <dbReference type="ChEBI" id="CHEBI:29105"/>
    </cofactor>
</comment>
<dbReference type="Gene3D" id="1.10.1380.10">
    <property type="entry name" value="Neutral endopeptidase , domain2"/>
    <property type="match status" value="1"/>
</dbReference>
<evidence type="ECO:0000256" key="3">
    <source>
        <dbReference type="ARBA" id="ARBA00007357"/>
    </source>
</evidence>
<dbReference type="OrthoDB" id="6487182at2759"/>
<evidence type="ECO:0000256" key="5">
    <source>
        <dbReference type="ARBA" id="ARBA00022723"/>
    </source>
</evidence>
<dbReference type="GO" id="GO:0046872">
    <property type="term" value="F:metal ion binding"/>
    <property type="evidence" value="ECO:0007669"/>
    <property type="project" value="UniProtKB-KW"/>
</dbReference>
<organism evidence="11">
    <name type="scientific">Musca domestica</name>
    <name type="common">House fly</name>
    <dbReference type="NCBI Taxonomy" id="7370"/>
    <lineage>
        <taxon>Eukaryota</taxon>
        <taxon>Metazoa</taxon>
        <taxon>Ecdysozoa</taxon>
        <taxon>Arthropoda</taxon>
        <taxon>Hexapoda</taxon>
        <taxon>Insecta</taxon>
        <taxon>Pterygota</taxon>
        <taxon>Neoptera</taxon>
        <taxon>Endopterygota</taxon>
        <taxon>Diptera</taxon>
        <taxon>Brachycera</taxon>
        <taxon>Muscomorpha</taxon>
        <taxon>Muscoidea</taxon>
        <taxon>Muscidae</taxon>
        <taxon>Musca</taxon>
    </lineage>
</organism>
<evidence type="ECO:0008006" key="12">
    <source>
        <dbReference type="Google" id="ProtNLM"/>
    </source>
</evidence>
<evidence type="ECO:0000259" key="10">
    <source>
        <dbReference type="Pfam" id="PF05649"/>
    </source>
</evidence>
<evidence type="ECO:0000313" key="11">
    <source>
        <dbReference type="EnsemblMetazoa" id="MDOA004567-PA"/>
    </source>
</evidence>
<dbReference type="CDD" id="cd08662">
    <property type="entry name" value="M13"/>
    <property type="match status" value="1"/>
</dbReference>
<dbReference type="InterPro" id="IPR018497">
    <property type="entry name" value="Peptidase_M13_C"/>
</dbReference>
<dbReference type="PANTHER" id="PTHR11733:SF238">
    <property type="entry name" value="FI07649P-RELATED"/>
    <property type="match status" value="1"/>
</dbReference>
<keyword evidence="6" id="KW-0378">Hydrolase</keyword>
<dbReference type="InterPro" id="IPR042089">
    <property type="entry name" value="Peptidase_M13_dom_2"/>
</dbReference>
<dbReference type="EnsemblMetazoa" id="MDOA004567-RA">
    <property type="protein sequence ID" value="MDOA004567-PA"/>
    <property type="gene ID" value="MDOA004567"/>
</dbReference>
<evidence type="ECO:0000256" key="1">
    <source>
        <dbReference type="ARBA" id="ARBA00001947"/>
    </source>
</evidence>
<dbReference type="GO" id="GO:0016485">
    <property type="term" value="P:protein processing"/>
    <property type="evidence" value="ECO:0007669"/>
    <property type="project" value="TreeGrafter"/>
</dbReference>
<dbReference type="Pfam" id="PF05649">
    <property type="entry name" value="Peptidase_M13_N"/>
    <property type="match status" value="1"/>
</dbReference>
<evidence type="ECO:0000256" key="8">
    <source>
        <dbReference type="ARBA" id="ARBA00023049"/>
    </source>
</evidence>
<dbReference type="KEGG" id="mde:101892724"/>
<name>A0A1I8MG85_MUSDO</name>
<comment type="subcellular location">
    <subcellularLocation>
        <location evidence="2">Cell membrane</location>
        <topology evidence="2">Single-pass type II membrane protein</topology>
    </subcellularLocation>
</comment>